<reference evidence="2" key="2">
    <citation type="journal article" date="2015" name="Fish Shellfish Immunol.">
        <title>Early steps in the European eel (Anguilla anguilla)-Vibrio vulnificus interaction in the gills: Role of the RtxA13 toxin.</title>
        <authorList>
            <person name="Callol A."/>
            <person name="Pajuelo D."/>
            <person name="Ebbesson L."/>
            <person name="Teles M."/>
            <person name="MacKenzie S."/>
            <person name="Amaro C."/>
        </authorList>
    </citation>
    <scope>NUCLEOTIDE SEQUENCE</scope>
</reference>
<dbReference type="EMBL" id="GBXM01095408">
    <property type="protein sequence ID" value="JAH13169.1"/>
    <property type="molecule type" value="Transcribed_RNA"/>
</dbReference>
<name>A0A0E9Q8T0_ANGAN</name>
<accession>A0A0E9Q8T0</accession>
<feature type="transmembrane region" description="Helical" evidence="1">
    <location>
        <begin position="6"/>
        <end position="26"/>
    </location>
</feature>
<proteinExistence type="predicted"/>
<keyword evidence="1" id="KW-0472">Membrane</keyword>
<keyword evidence="1" id="KW-1133">Transmembrane helix</keyword>
<evidence type="ECO:0000256" key="1">
    <source>
        <dbReference type="SAM" id="Phobius"/>
    </source>
</evidence>
<protein>
    <submittedName>
        <fullName evidence="2">Uncharacterized protein</fullName>
    </submittedName>
</protein>
<dbReference type="AlphaFoldDB" id="A0A0E9Q8T0"/>
<sequence>MFVITIFIYLFLLFIIIIGLIGSLIIREIGE</sequence>
<keyword evidence="1" id="KW-0812">Transmembrane</keyword>
<reference evidence="2" key="1">
    <citation type="submission" date="2014-11" db="EMBL/GenBank/DDBJ databases">
        <authorList>
            <person name="Amaro Gonzalez C."/>
        </authorList>
    </citation>
    <scope>NUCLEOTIDE SEQUENCE</scope>
</reference>
<organism evidence="2">
    <name type="scientific">Anguilla anguilla</name>
    <name type="common">European freshwater eel</name>
    <name type="synonym">Muraena anguilla</name>
    <dbReference type="NCBI Taxonomy" id="7936"/>
    <lineage>
        <taxon>Eukaryota</taxon>
        <taxon>Metazoa</taxon>
        <taxon>Chordata</taxon>
        <taxon>Craniata</taxon>
        <taxon>Vertebrata</taxon>
        <taxon>Euteleostomi</taxon>
        <taxon>Actinopterygii</taxon>
        <taxon>Neopterygii</taxon>
        <taxon>Teleostei</taxon>
        <taxon>Anguilliformes</taxon>
        <taxon>Anguillidae</taxon>
        <taxon>Anguilla</taxon>
    </lineage>
</organism>
<evidence type="ECO:0000313" key="2">
    <source>
        <dbReference type="EMBL" id="JAH13169.1"/>
    </source>
</evidence>